<dbReference type="SUPFAM" id="SSF50249">
    <property type="entry name" value="Nucleic acid-binding proteins"/>
    <property type="match status" value="1"/>
</dbReference>
<dbReference type="GO" id="GO:0006260">
    <property type="term" value="P:DNA replication"/>
    <property type="evidence" value="ECO:0007669"/>
    <property type="project" value="InterPro"/>
</dbReference>
<dbReference type="Proteomes" id="UP000682733">
    <property type="component" value="Unassembled WGS sequence"/>
</dbReference>
<protein>
    <recommendedName>
        <fullName evidence="1">Replication factor-A protein 1 N-terminal domain-containing protein</fullName>
    </recommendedName>
</protein>
<evidence type="ECO:0000313" key="2">
    <source>
        <dbReference type="EMBL" id="CAF1639888.1"/>
    </source>
</evidence>
<organism evidence="3 4">
    <name type="scientific">Didymodactylos carnosus</name>
    <dbReference type="NCBI Taxonomy" id="1234261"/>
    <lineage>
        <taxon>Eukaryota</taxon>
        <taxon>Metazoa</taxon>
        <taxon>Spiralia</taxon>
        <taxon>Gnathifera</taxon>
        <taxon>Rotifera</taxon>
        <taxon>Eurotatoria</taxon>
        <taxon>Bdelloidea</taxon>
        <taxon>Philodinida</taxon>
        <taxon>Philodinidae</taxon>
        <taxon>Didymodactylos</taxon>
    </lineage>
</organism>
<name>A0A8S2X239_9BILA</name>
<proteinExistence type="predicted"/>
<gene>
    <name evidence="2" type="ORF">OVA965_LOCUS44214</name>
    <name evidence="3" type="ORF">TMI583_LOCUS46869</name>
</gene>
<dbReference type="InterPro" id="IPR007199">
    <property type="entry name" value="Rep_factor-A_N"/>
</dbReference>
<comment type="caution">
    <text evidence="3">The sequence shown here is derived from an EMBL/GenBank/DDBJ whole genome shotgun (WGS) entry which is preliminary data.</text>
</comment>
<reference evidence="3" key="1">
    <citation type="submission" date="2021-02" db="EMBL/GenBank/DDBJ databases">
        <authorList>
            <person name="Nowell W R."/>
        </authorList>
    </citation>
    <scope>NUCLEOTIDE SEQUENCE</scope>
</reference>
<dbReference type="GO" id="GO:0003677">
    <property type="term" value="F:DNA binding"/>
    <property type="evidence" value="ECO:0007669"/>
    <property type="project" value="InterPro"/>
</dbReference>
<feature type="non-terminal residue" evidence="3">
    <location>
        <position position="1"/>
    </location>
</feature>
<dbReference type="Proteomes" id="UP000677228">
    <property type="component" value="Unassembled WGS sequence"/>
</dbReference>
<evidence type="ECO:0000313" key="4">
    <source>
        <dbReference type="Proteomes" id="UP000682733"/>
    </source>
</evidence>
<dbReference type="Pfam" id="PF04057">
    <property type="entry name" value="Rep-A_N"/>
    <property type="match status" value="1"/>
</dbReference>
<sequence>SIKLIQSTAGDGRAFKRYRLTLSDSKNTFNSCILASQCNDLIDHNDLKDYSVIQLNNFTYHSQGPKSDSIIKHVTTDW</sequence>
<evidence type="ECO:0000313" key="3">
    <source>
        <dbReference type="EMBL" id="CAF4474791.1"/>
    </source>
</evidence>
<dbReference type="InterPro" id="IPR012340">
    <property type="entry name" value="NA-bd_OB-fold"/>
</dbReference>
<dbReference type="AlphaFoldDB" id="A0A8S2X239"/>
<dbReference type="EMBL" id="CAJOBA010088757">
    <property type="protein sequence ID" value="CAF4474791.1"/>
    <property type="molecule type" value="Genomic_DNA"/>
</dbReference>
<evidence type="ECO:0000259" key="1">
    <source>
        <dbReference type="Pfam" id="PF04057"/>
    </source>
</evidence>
<dbReference type="Gene3D" id="2.40.50.140">
    <property type="entry name" value="Nucleic acid-binding proteins"/>
    <property type="match status" value="1"/>
</dbReference>
<dbReference type="EMBL" id="CAJNOK010062032">
    <property type="protein sequence ID" value="CAF1639888.1"/>
    <property type="molecule type" value="Genomic_DNA"/>
</dbReference>
<feature type="domain" description="Replication factor-A protein 1 N-terminal" evidence="1">
    <location>
        <begin position="2"/>
        <end position="61"/>
    </location>
</feature>
<dbReference type="GO" id="GO:0005634">
    <property type="term" value="C:nucleus"/>
    <property type="evidence" value="ECO:0007669"/>
    <property type="project" value="InterPro"/>
</dbReference>
<accession>A0A8S2X239</accession>